<dbReference type="PANTHER" id="PTHR33678">
    <property type="entry name" value="BLL1576 PROTEIN"/>
    <property type="match status" value="1"/>
</dbReference>
<dbReference type="InterPro" id="IPR052344">
    <property type="entry name" value="Transposase-related"/>
</dbReference>
<evidence type="ECO:0000313" key="2">
    <source>
        <dbReference type="EMBL" id="MCQ8119351.1"/>
    </source>
</evidence>
<dbReference type="EMBL" id="JANIBL010000069">
    <property type="protein sequence ID" value="MCQ8119351.1"/>
    <property type="molecule type" value="Genomic_DNA"/>
</dbReference>
<dbReference type="Proteomes" id="UP001524570">
    <property type="component" value="Unassembled WGS sequence"/>
</dbReference>
<evidence type="ECO:0000313" key="3">
    <source>
        <dbReference type="Proteomes" id="UP001524570"/>
    </source>
</evidence>
<evidence type="ECO:0000259" key="1">
    <source>
        <dbReference type="Pfam" id="PF03050"/>
    </source>
</evidence>
<comment type="caution">
    <text evidence="2">The sequence shown here is derived from an EMBL/GenBank/DDBJ whole genome shotgun (WGS) entry which is preliminary data.</text>
</comment>
<feature type="domain" description="Transposase IS66 central" evidence="1">
    <location>
        <begin position="1"/>
        <end position="164"/>
    </location>
</feature>
<sequence length="164" mass="18017">MSDGYEVYNAIVAVRGAIHLGCWAHTLWGTSARRYFVEAEAAIPKAARGSESLATQFIAAVGELYAIEAKAKDLSAEQRGQQREQFSKPVLAKIEGLLVEHLHAVTPGSLLGKALHYLSSQWPKLIRFVENGTWPIDNNLCENAIRPLVVGRRNWVFCDTVAGA</sequence>
<organism evidence="2 3">
    <name type="scientific">Methylomonas rosea</name>
    <dbReference type="NCBI Taxonomy" id="2952227"/>
    <lineage>
        <taxon>Bacteria</taxon>
        <taxon>Pseudomonadati</taxon>
        <taxon>Pseudomonadota</taxon>
        <taxon>Gammaproteobacteria</taxon>
        <taxon>Methylococcales</taxon>
        <taxon>Methylococcaceae</taxon>
        <taxon>Methylomonas</taxon>
    </lineage>
</organism>
<proteinExistence type="predicted"/>
<dbReference type="Pfam" id="PF03050">
    <property type="entry name" value="DDE_Tnp_IS66"/>
    <property type="match status" value="1"/>
</dbReference>
<name>A0ABT1TX48_9GAMM</name>
<reference evidence="2 3" key="1">
    <citation type="submission" date="2022-07" db="EMBL/GenBank/DDBJ databases">
        <title>Methylomonas rivi sp. nov., Methylomonas rosea sp. nov., Methylomonas aureus sp. nov. and Methylomonas subterranea sp. nov., four novel methanotrophs isolated from a freshwater creek and the deep terrestrial subsurface.</title>
        <authorList>
            <person name="Abin C."/>
            <person name="Sankaranarayanan K."/>
            <person name="Garner C."/>
            <person name="Sindelar R."/>
            <person name="Kotary K."/>
            <person name="Garner R."/>
            <person name="Barclay S."/>
            <person name="Lawson P."/>
            <person name="Krumholz L."/>
        </authorList>
    </citation>
    <scope>NUCLEOTIDE SEQUENCE [LARGE SCALE GENOMIC DNA]</scope>
    <source>
        <strain evidence="2 3">WSC-7</strain>
    </source>
</reference>
<protein>
    <submittedName>
        <fullName evidence="2">IS66 family transposase</fullName>
    </submittedName>
</protein>
<accession>A0ABT1TX48</accession>
<gene>
    <name evidence="2" type="ORF">NP589_18110</name>
</gene>
<dbReference type="InterPro" id="IPR004291">
    <property type="entry name" value="Transposase_IS66_central"/>
</dbReference>
<keyword evidence="3" id="KW-1185">Reference proteome</keyword>